<keyword evidence="5 7" id="KW-1133">Transmembrane helix</keyword>
<feature type="transmembrane region" description="Helical" evidence="7">
    <location>
        <begin position="324"/>
        <end position="343"/>
    </location>
</feature>
<keyword evidence="6 7" id="KW-0472">Membrane</keyword>
<feature type="transmembrane region" description="Helical" evidence="7">
    <location>
        <begin position="72"/>
        <end position="91"/>
    </location>
</feature>
<dbReference type="PANTHER" id="PTHR42718:SF49">
    <property type="entry name" value="EXPORT PROTEIN"/>
    <property type="match status" value="1"/>
</dbReference>
<name>A0ABP3EBZ8_9ACTN</name>
<reference evidence="10" key="1">
    <citation type="journal article" date="2019" name="Int. J. Syst. Evol. Microbiol.">
        <title>The Global Catalogue of Microorganisms (GCM) 10K type strain sequencing project: providing services to taxonomists for standard genome sequencing and annotation.</title>
        <authorList>
            <consortium name="The Broad Institute Genomics Platform"/>
            <consortium name="The Broad Institute Genome Sequencing Center for Infectious Disease"/>
            <person name="Wu L."/>
            <person name="Ma J."/>
        </authorList>
    </citation>
    <scope>NUCLEOTIDE SEQUENCE [LARGE SCALE GENOMIC DNA]</scope>
    <source>
        <strain evidence="10">JCM 10425</strain>
    </source>
</reference>
<dbReference type="PANTHER" id="PTHR42718">
    <property type="entry name" value="MAJOR FACILITATOR SUPERFAMILY MULTIDRUG TRANSPORTER MFSC"/>
    <property type="match status" value="1"/>
</dbReference>
<gene>
    <name evidence="9" type="ORF">GCM10009539_46670</name>
</gene>
<feature type="transmembrane region" description="Helical" evidence="7">
    <location>
        <begin position="465"/>
        <end position="484"/>
    </location>
</feature>
<dbReference type="PRINTS" id="PR01036">
    <property type="entry name" value="TCRTETB"/>
</dbReference>
<evidence type="ECO:0000256" key="1">
    <source>
        <dbReference type="ARBA" id="ARBA00004651"/>
    </source>
</evidence>
<feature type="transmembrane region" description="Helical" evidence="7">
    <location>
        <begin position="42"/>
        <end position="60"/>
    </location>
</feature>
<evidence type="ECO:0000256" key="6">
    <source>
        <dbReference type="ARBA" id="ARBA00023136"/>
    </source>
</evidence>
<evidence type="ECO:0000259" key="8">
    <source>
        <dbReference type="PROSITE" id="PS50850"/>
    </source>
</evidence>
<proteinExistence type="predicted"/>
<dbReference type="CDD" id="cd17321">
    <property type="entry name" value="MFS_MMR_MDR_like"/>
    <property type="match status" value="1"/>
</dbReference>
<dbReference type="SUPFAM" id="SSF103473">
    <property type="entry name" value="MFS general substrate transporter"/>
    <property type="match status" value="1"/>
</dbReference>
<dbReference type="InterPro" id="IPR020846">
    <property type="entry name" value="MFS_dom"/>
</dbReference>
<evidence type="ECO:0000256" key="3">
    <source>
        <dbReference type="ARBA" id="ARBA00022475"/>
    </source>
</evidence>
<dbReference type="Pfam" id="PF07690">
    <property type="entry name" value="MFS_1"/>
    <property type="match status" value="1"/>
</dbReference>
<feature type="transmembrane region" description="Helical" evidence="7">
    <location>
        <begin position="216"/>
        <end position="239"/>
    </location>
</feature>
<feature type="transmembrane region" description="Helical" evidence="7">
    <location>
        <begin position="396"/>
        <end position="413"/>
    </location>
</feature>
<dbReference type="NCBIfam" id="TIGR00711">
    <property type="entry name" value="efflux_EmrB"/>
    <property type="match status" value="1"/>
</dbReference>
<organism evidence="9 10">
    <name type="scientific">Cryptosporangium japonicum</name>
    <dbReference type="NCBI Taxonomy" id="80872"/>
    <lineage>
        <taxon>Bacteria</taxon>
        <taxon>Bacillati</taxon>
        <taxon>Actinomycetota</taxon>
        <taxon>Actinomycetes</taxon>
        <taxon>Cryptosporangiales</taxon>
        <taxon>Cryptosporangiaceae</taxon>
        <taxon>Cryptosporangium</taxon>
    </lineage>
</organism>
<dbReference type="RefSeq" id="WP_344651027.1">
    <property type="nucleotide sequence ID" value="NZ_BAAAGX010000018.1"/>
</dbReference>
<keyword evidence="3" id="KW-1003">Cell membrane</keyword>
<dbReference type="InterPro" id="IPR036259">
    <property type="entry name" value="MFS_trans_sf"/>
</dbReference>
<feature type="transmembrane region" description="Helical" evidence="7">
    <location>
        <begin position="192"/>
        <end position="210"/>
    </location>
</feature>
<feature type="transmembrane region" description="Helical" evidence="7">
    <location>
        <begin position="130"/>
        <end position="152"/>
    </location>
</feature>
<feature type="transmembrane region" description="Helical" evidence="7">
    <location>
        <begin position="158"/>
        <end position="180"/>
    </location>
</feature>
<dbReference type="Proteomes" id="UP001500967">
    <property type="component" value="Unassembled WGS sequence"/>
</dbReference>
<evidence type="ECO:0000313" key="10">
    <source>
        <dbReference type="Proteomes" id="UP001500967"/>
    </source>
</evidence>
<evidence type="ECO:0000256" key="2">
    <source>
        <dbReference type="ARBA" id="ARBA00022448"/>
    </source>
</evidence>
<dbReference type="Gene3D" id="1.20.1250.20">
    <property type="entry name" value="MFS general substrate transporter like domains"/>
    <property type="match status" value="1"/>
</dbReference>
<feature type="transmembrane region" description="Helical" evidence="7">
    <location>
        <begin position="260"/>
        <end position="283"/>
    </location>
</feature>
<feature type="transmembrane region" description="Helical" evidence="7">
    <location>
        <begin position="289"/>
        <end position="312"/>
    </location>
</feature>
<feature type="domain" description="Major facilitator superfamily (MFS) profile" evidence="8">
    <location>
        <begin position="6"/>
        <end position="489"/>
    </location>
</feature>
<dbReference type="Gene3D" id="1.20.1720.10">
    <property type="entry name" value="Multidrug resistance protein D"/>
    <property type="match status" value="1"/>
</dbReference>
<comment type="caution">
    <text evidence="9">The sequence shown here is derived from an EMBL/GenBank/DDBJ whole genome shotgun (WGS) entry which is preliminary data.</text>
</comment>
<protein>
    <submittedName>
        <fullName evidence="9">MFS transporter</fullName>
    </submittedName>
</protein>
<dbReference type="InterPro" id="IPR004638">
    <property type="entry name" value="EmrB-like"/>
</dbReference>
<comment type="subcellular location">
    <subcellularLocation>
        <location evidence="1">Cell membrane</location>
        <topology evidence="1">Multi-pass membrane protein</topology>
    </subcellularLocation>
</comment>
<evidence type="ECO:0000256" key="7">
    <source>
        <dbReference type="SAM" id="Phobius"/>
    </source>
</evidence>
<feature type="transmembrane region" description="Helical" evidence="7">
    <location>
        <begin position="349"/>
        <end position="375"/>
    </location>
</feature>
<feature type="transmembrane region" description="Helical" evidence="7">
    <location>
        <begin position="97"/>
        <end position="118"/>
    </location>
</feature>
<dbReference type="InterPro" id="IPR011701">
    <property type="entry name" value="MFS"/>
</dbReference>
<evidence type="ECO:0000256" key="5">
    <source>
        <dbReference type="ARBA" id="ARBA00022989"/>
    </source>
</evidence>
<keyword evidence="10" id="KW-1185">Reference proteome</keyword>
<accession>A0ABP3EBZ8</accession>
<dbReference type="PROSITE" id="PS50850">
    <property type="entry name" value="MFS"/>
    <property type="match status" value="1"/>
</dbReference>
<evidence type="ECO:0000256" key="4">
    <source>
        <dbReference type="ARBA" id="ARBA00022692"/>
    </source>
</evidence>
<dbReference type="EMBL" id="BAAAGX010000018">
    <property type="protein sequence ID" value="GAA0256128.1"/>
    <property type="molecule type" value="Genomic_DNA"/>
</dbReference>
<keyword evidence="2" id="KW-0813">Transport</keyword>
<evidence type="ECO:0000313" key="9">
    <source>
        <dbReference type="EMBL" id="GAA0256128.1"/>
    </source>
</evidence>
<sequence length="501" mass="50979">MRKWLPLIAISLGTFMLLVDVTIVNVALPDIAADLRTGLGDLQWVIDIYALALAALMLGVGSAADRFGRKRIYLIGMVLFALASLGCALADSSQALITARAIQGIGGAAMFATTIALINTAYAGRDRGIAFGVWGAINGFAAAAGPIIGGLLTEQYGWPSIFVVNIPVSVLAFVVAFRVIRESSDPAAKIDPVGVVSFTVAAFALTYGLIRAGEDGWTAGAALVAFAVAAVGLAVFVAAERTRAYPMLDLSLFKRPAFTGLMVAALAVNMAAFSAMAFASLWFQSVLGLGPIAAGAVFVPLSLASLVCSIVAGRVLHDRVAPGLVIGGGLLLIGVGSALQALVDGDSSWTVLVPGLIVTGVGVGVVMPTLSSAATAAAPRERGGMAGGTVNTFRQLGLVLGIAILGGVFAGRVENVVGDRLPDAHRVADLLTGGQARAVTGAAPAEQRAAVDEIVHAAFASGLRWSYLLCAAAAVIGGVLTIVLTRSRRPATTPEPAPASV</sequence>
<keyword evidence="4 7" id="KW-0812">Transmembrane</keyword>